<feature type="domain" description="Cupin type-2" evidence="2">
    <location>
        <begin position="203"/>
        <end position="269"/>
    </location>
</feature>
<dbReference type="Gene3D" id="2.60.120.10">
    <property type="entry name" value="Jelly Rolls"/>
    <property type="match status" value="2"/>
</dbReference>
<feature type="domain" description="Cupin type-2" evidence="2">
    <location>
        <begin position="48"/>
        <end position="110"/>
    </location>
</feature>
<dbReference type="Pfam" id="PF07883">
    <property type="entry name" value="Cupin_2"/>
    <property type="match status" value="2"/>
</dbReference>
<comment type="caution">
    <text evidence="3">The sequence shown here is derived from an EMBL/GenBank/DDBJ whole genome shotgun (WGS) entry which is preliminary data.</text>
</comment>
<evidence type="ECO:0000313" key="3">
    <source>
        <dbReference type="EMBL" id="GIJ56295.1"/>
    </source>
</evidence>
<proteinExistence type="predicted"/>
<dbReference type="AlphaFoldDB" id="A0A8J3Z6Q8"/>
<dbReference type="SUPFAM" id="SSF51182">
    <property type="entry name" value="RmlC-like cupins"/>
    <property type="match status" value="1"/>
</dbReference>
<dbReference type="InterPro" id="IPR013096">
    <property type="entry name" value="Cupin_2"/>
</dbReference>
<evidence type="ECO:0000259" key="2">
    <source>
        <dbReference type="Pfam" id="PF07883"/>
    </source>
</evidence>
<name>A0A8J3Z6Q8_9ACTN</name>
<dbReference type="Proteomes" id="UP000612585">
    <property type="component" value="Unassembled WGS sequence"/>
</dbReference>
<sequence>MSSHLVRTAAGATYAAPGGWAAGATGYTRWDVVTEAAGSVHTGFNIGVLDPAGTVPAHVHSFEESVYILDGYGVLDTADGAVRLGPGDYALLPVGVAHAWRNDGDEPVRWAEMQGPVPRDRFDGDTILVPALPEHEPVPVDVRDPRTRRFGSITPGHMDAAKQQQGMLAVSASMRTALLVYSGITVKMMVDSDLGARLTTMFMVQYEPDGTAGPHDHPFEETYLFLEGTASATFDGEVYTLGPGDVAWAGAGCVHGFGNAGGGNLRWLETQSPQPPGRHSYRFVRDWEYLRSALADKGDQP</sequence>
<protein>
    <recommendedName>
        <fullName evidence="2">Cupin type-2 domain-containing protein</fullName>
    </recommendedName>
</protein>
<organism evidence="3 4">
    <name type="scientific">Virgisporangium aurantiacum</name>
    <dbReference type="NCBI Taxonomy" id="175570"/>
    <lineage>
        <taxon>Bacteria</taxon>
        <taxon>Bacillati</taxon>
        <taxon>Actinomycetota</taxon>
        <taxon>Actinomycetes</taxon>
        <taxon>Micromonosporales</taxon>
        <taxon>Micromonosporaceae</taxon>
        <taxon>Virgisporangium</taxon>
    </lineage>
</organism>
<keyword evidence="4" id="KW-1185">Reference proteome</keyword>
<evidence type="ECO:0000256" key="1">
    <source>
        <dbReference type="ARBA" id="ARBA00022723"/>
    </source>
</evidence>
<evidence type="ECO:0000313" key="4">
    <source>
        <dbReference type="Proteomes" id="UP000612585"/>
    </source>
</evidence>
<dbReference type="InterPro" id="IPR011051">
    <property type="entry name" value="RmlC_Cupin_sf"/>
</dbReference>
<dbReference type="GO" id="GO:0046872">
    <property type="term" value="F:metal ion binding"/>
    <property type="evidence" value="ECO:0007669"/>
    <property type="project" value="UniProtKB-KW"/>
</dbReference>
<gene>
    <name evidence="3" type="ORF">Vau01_038110</name>
</gene>
<keyword evidence="1" id="KW-0479">Metal-binding</keyword>
<accession>A0A8J3Z6Q8</accession>
<dbReference type="InterPro" id="IPR051610">
    <property type="entry name" value="GPI/OXD"/>
</dbReference>
<dbReference type="RefSeq" id="WP_203994372.1">
    <property type="nucleotide sequence ID" value="NZ_BOPG01000024.1"/>
</dbReference>
<dbReference type="PANTHER" id="PTHR35848:SF6">
    <property type="entry name" value="CUPIN TYPE-2 DOMAIN-CONTAINING PROTEIN"/>
    <property type="match status" value="1"/>
</dbReference>
<dbReference type="InterPro" id="IPR014710">
    <property type="entry name" value="RmlC-like_jellyroll"/>
</dbReference>
<reference evidence="3" key="1">
    <citation type="submission" date="2021-01" db="EMBL/GenBank/DDBJ databases">
        <title>Whole genome shotgun sequence of Virgisporangium aurantiacum NBRC 16421.</title>
        <authorList>
            <person name="Komaki H."/>
            <person name="Tamura T."/>
        </authorList>
    </citation>
    <scope>NUCLEOTIDE SEQUENCE</scope>
    <source>
        <strain evidence="3">NBRC 16421</strain>
    </source>
</reference>
<dbReference type="EMBL" id="BOPG01000024">
    <property type="protein sequence ID" value="GIJ56295.1"/>
    <property type="molecule type" value="Genomic_DNA"/>
</dbReference>
<dbReference type="PANTHER" id="PTHR35848">
    <property type="entry name" value="OXALATE-BINDING PROTEIN"/>
    <property type="match status" value="1"/>
</dbReference>